<dbReference type="Proteomes" id="UP001595803">
    <property type="component" value="Unassembled WGS sequence"/>
</dbReference>
<evidence type="ECO:0000256" key="2">
    <source>
        <dbReference type="ARBA" id="ARBA00009321"/>
    </source>
</evidence>
<dbReference type="Pfam" id="PF03275">
    <property type="entry name" value="GLF"/>
    <property type="match status" value="1"/>
</dbReference>
<dbReference type="SUPFAM" id="SSF54373">
    <property type="entry name" value="FAD-linked reductases, C-terminal domain"/>
    <property type="match status" value="1"/>
</dbReference>
<evidence type="ECO:0000256" key="1">
    <source>
        <dbReference type="ARBA" id="ARBA00001974"/>
    </source>
</evidence>
<sequence length="376" mass="43260">MNVDWLIVGAGFTGATLAERLASQRGERVLLVDQRGHIAGNAYDEHNEHDLLIHLYGPHIFHTNSDKVWTYLSQFTAWRPYQHHVLGVIDGIQVPIPFNLNSLYALFGPQQAARLEDALVARYGFGVKVPILKLRESGSDDLQFLADFIYRNVFLNYTLKQWGLRPEELDASVTGRVPVYISRDNRYFQDTYQAMPAQGYTRMFRRMLDHPNIRVMLNTRYDEIAPSVTAGRVIYTGPIDEYFGFRHGALPYRSLHFDFDTRHVEHVQTVGTVNYPNDYAFTRMTEQKYLSGQRAPVTTMITEYPQPYVRGHNDPYYPVPTDANRALYDRYARDAEAIADRVIFAGRLADYRYYNMDQACARALALFEQIAAGHPV</sequence>
<dbReference type="EC" id="5.4.99.9" evidence="7"/>
<dbReference type="Gene3D" id="3.40.50.720">
    <property type="entry name" value="NAD(P)-binding Rossmann-like Domain"/>
    <property type="match status" value="3"/>
</dbReference>
<dbReference type="GO" id="GO:0008767">
    <property type="term" value="F:UDP-galactopyranose mutase activity"/>
    <property type="evidence" value="ECO:0007669"/>
    <property type="project" value="UniProtKB-EC"/>
</dbReference>
<dbReference type="PANTHER" id="PTHR21197">
    <property type="entry name" value="UDP-GALACTOPYRANOSE MUTASE"/>
    <property type="match status" value="1"/>
</dbReference>
<evidence type="ECO:0000256" key="3">
    <source>
        <dbReference type="ARBA" id="ARBA00022630"/>
    </source>
</evidence>
<comment type="caution">
    <text evidence="7">The sequence shown here is derived from an EMBL/GenBank/DDBJ whole genome shotgun (WGS) entry which is preliminary data.</text>
</comment>
<comment type="similarity">
    <text evidence="2">Belongs to the UDP-galactopyranose/dTDP-fucopyranose mutase family.</text>
</comment>
<evidence type="ECO:0000313" key="8">
    <source>
        <dbReference type="Proteomes" id="UP001595803"/>
    </source>
</evidence>
<reference evidence="8" key="1">
    <citation type="journal article" date="2019" name="Int. J. Syst. Evol. Microbiol.">
        <title>The Global Catalogue of Microorganisms (GCM) 10K type strain sequencing project: providing services to taxonomists for standard genome sequencing and annotation.</title>
        <authorList>
            <consortium name="The Broad Institute Genomics Platform"/>
            <consortium name="The Broad Institute Genome Sequencing Center for Infectious Disease"/>
            <person name="Wu L."/>
            <person name="Ma J."/>
        </authorList>
    </citation>
    <scope>NUCLEOTIDE SEQUENCE [LARGE SCALE GENOMIC DNA]</scope>
    <source>
        <strain evidence="8">CCTCC AB 2017081</strain>
    </source>
</reference>
<proteinExistence type="inferred from homology"/>
<name>A0ABV7ZDH3_9DEIO</name>
<dbReference type="RefSeq" id="WP_380102734.1">
    <property type="nucleotide sequence ID" value="NZ_JBHRZG010000022.1"/>
</dbReference>
<dbReference type="InterPro" id="IPR004379">
    <property type="entry name" value="UDP-GALP_mutase"/>
</dbReference>
<accession>A0ABV7ZDH3</accession>
<organism evidence="7 8">
    <name type="scientific">Deinococcus rufus</name>
    <dbReference type="NCBI Taxonomy" id="2136097"/>
    <lineage>
        <taxon>Bacteria</taxon>
        <taxon>Thermotogati</taxon>
        <taxon>Deinococcota</taxon>
        <taxon>Deinococci</taxon>
        <taxon>Deinococcales</taxon>
        <taxon>Deinococcaceae</taxon>
        <taxon>Deinococcus</taxon>
    </lineage>
</organism>
<dbReference type="NCBIfam" id="TIGR00031">
    <property type="entry name" value="UDP-GALP_mutase"/>
    <property type="match status" value="1"/>
</dbReference>
<evidence type="ECO:0000259" key="6">
    <source>
        <dbReference type="Pfam" id="PF03275"/>
    </source>
</evidence>
<feature type="domain" description="UDP-galactopyranose mutase C-terminal" evidence="6">
    <location>
        <begin position="153"/>
        <end position="353"/>
    </location>
</feature>
<dbReference type="EMBL" id="JBHRZG010000022">
    <property type="protein sequence ID" value="MFC3834250.1"/>
    <property type="molecule type" value="Genomic_DNA"/>
</dbReference>
<evidence type="ECO:0000256" key="5">
    <source>
        <dbReference type="ARBA" id="ARBA00023235"/>
    </source>
</evidence>
<dbReference type="SUPFAM" id="SSF51971">
    <property type="entry name" value="Nucleotide-binding domain"/>
    <property type="match status" value="1"/>
</dbReference>
<gene>
    <name evidence="7" type="primary">glf</name>
    <name evidence="7" type="ORF">ACFOSB_15465</name>
</gene>
<dbReference type="InterPro" id="IPR015899">
    <property type="entry name" value="UDP-GalPyranose_mutase_C"/>
</dbReference>
<evidence type="ECO:0000313" key="7">
    <source>
        <dbReference type="EMBL" id="MFC3834250.1"/>
    </source>
</evidence>
<keyword evidence="4" id="KW-0274">FAD</keyword>
<protein>
    <submittedName>
        <fullName evidence="7">UDP-galactopyranose mutase</fullName>
        <ecNumber evidence="7">5.4.99.9</ecNumber>
    </submittedName>
</protein>
<keyword evidence="3" id="KW-0285">Flavoprotein</keyword>
<dbReference type="PANTHER" id="PTHR21197:SF0">
    <property type="entry name" value="UDP-GALACTOPYRANOSE MUTASE"/>
    <property type="match status" value="1"/>
</dbReference>
<dbReference type="Pfam" id="PF13450">
    <property type="entry name" value="NAD_binding_8"/>
    <property type="match status" value="1"/>
</dbReference>
<comment type="cofactor">
    <cofactor evidence="1">
        <name>FAD</name>
        <dbReference type="ChEBI" id="CHEBI:57692"/>
    </cofactor>
</comment>
<evidence type="ECO:0000256" key="4">
    <source>
        <dbReference type="ARBA" id="ARBA00022827"/>
    </source>
</evidence>
<keyword evidence="8" id="KW-1185">Reference proteome</keyword>
<keyword evidence="5 7" id="KW-0413">Isomerase</keyword>